<evidence type="ECO:0000313" key="8">
    <source>
        <dbReference type="Proteomes" id="UP000274082"/>
    </source>
</evidence>
<dbReference type="Proteomes" id="UP000274082">
    <property type="component" value="Chromosome 26"/>
</dbReference>
<feature type="compositionally biased region" description="Low complexity" evidence="2">
    <location>
        <begin position="167"/>
        <end position="180"/>
    </location>
</feature>
<dbReference type="Proteomes" id="UP000008980">
    <property type="component" value="Chromosome 26"/>
</dbReference>
<reference evidence="5 7" key="1">
    <citation type="journal article" date="2011" name="Genome Res.">
        <title>Whole genome sequencing of multiple Leishmania donovani clinical isolates provides insights into population structure and mechanisms of drug resistance.</title>
        <authorList>
            <person name="Downing T."/>
            <person name="Imamura H."/>
            <person name="Decuypere S."/>
            <person name="Clark T.G."/>
            <person name="Coombs G.H."/>
            <person name="Cotton J.A."/>
            <person name="Hilley J.D."/>
            <person name="de Doncker S."/>
            <person name="Maes I."/>
            <person name="Mottram J.C."/>
            <person name="Quail M.A."/>
            <person name="Rijal S."/>
            <person name="Sanders M."/>
            <person name="Schonian G."/>
            <person name="Stark O."/>
            <person name="Sundar S."/>
            <person name="Vanaerschot M."/>
            <person name="Hertz-Fowler C."/>
            <person name="Dujardin J.C."/>
            <person name="Berriman M."/>
        </authorList>
    </citation>
    <scope>NUCLEOTIDE SEQUENCE [LARGE SCALE GENOMIC DNA]</scope>
    <source>
        <strain evidence="5 7">BPK282A1</strain>
    </source>
</reference>
<dbReference type="GeneID" id="13388924"/>
<evidence type="ECO:0000313" key="7">
    <source>
        <dbReference type="Proteomes" id="UP000008980"/>
    </source>
</evidence>
<dbReference type="Pfam" id="PF11875">
    <property type="entry name" value="DnaJ-like_C11_C"/>
    <property type="match status" value="1"/>
</dbReference>
<dbReference type="VEuPathDB" id="TriTrypDB:LDHU3_26.1160"/>
<dbReference type="Pfam" id="PF00226">
    <property type="entry name" value="DnaJ"/>
    <property type="match status" value="1"/>
</dbReference>
<dbReference type="RefSeq" id="XP_003861678.1">
    <property type="nucleotide sequence ID" value="XM_003861630.1"/>
</dbReference>
<accession>A0A3S7WZV8</accession>
<dbReference type="PANTHER" id="PTHR44157">
    <property type="entry name" value="DNAJ HOMOLOG SUBFAMILY C MEMBER 11"/>
    <property type="match status" value="1"/>
</dbReference>
<reference evidence="5" key="2">
    <citation type="submission" date="2011-01" db="EMBL/GenBank/DDBJ databases">
        <authorList>
            <person name="Zhao B.P."/>
            <person name="Ren Z.A."/>
            <person name="Li C.D."/>
        </authorList>
    </citation>
    <scope>NUCLEOTIDE SEQUENCE</scope>
    <source>
        <strain evidence="5">BPK282A1</strain>
    </source>
</reference>
<dbReference type="GO" id="GO:0042407">
    <property type="term" value="P:cristae formation"/>
    <property type="evidence" value="ECO:0007669"/>
    <property type="project" value="TreeGrafter"/>
</dbReference>
<reference evidence="6" key="6">
    <citation type="submission" date="2019-02" db="EMBL/GenBank/DDBJ databases">
        <title>FDA dAtabase for Regulatory Grade micrObial Sequences (FDA-ARGOS): Supporting development and validation of Infectious Disease Dx tests.</title>
        <authorList>
            <person name="Duncan R."/>
            <person name="Fisher C."/>
            <person name="Tallon L.J."/>
            <person name="Sadzewicz L."/>
            <person name="Sengamalay N."/>
            <person name="Ott S."/>
            <person name="Godinez A."/>
            <person name="Nagaraj S."/>
            <person name="Nadendla S."/>
            <person name="Sichtig H."/>
        </authorList>
    </citation>
    <scope>NUCLEOTIDE SEQUENCE</scope>
    <source>
        <strain evidence="6">FDAARGOS_361</strain>
    </source>
</reference>
<evidence type="ECO:0000256" key="2">
    <source>
        <dbReference type="SAM" id="MobiDB-lite"/>
    </source>
</evidence>
<evidence type="ECO:0000256" key="1">
    <source>
        <dbReference type="ARBA" id="ARBA00023186"/>
    </source>
</evidence>
<dbReference type="GO" id="GO:0005739">
    <property type="term" value="C:mitochondrion"/>
    <property type="evidence" value="ECO:0007669"/>
    <property type="project" value="GOC"/>
</dbReference>
<dbReference type="InterPro" id="IPR024586">
    <property type="entry name" value="DnaJ-like_C11_C"/>
</dbReference>
<evidence type="ECO:0000313" key="9">
    <source>
        <dbReference type="Proteomes" id="UP000318447"/>
    </source>
</evidence>
<dbReference type="VEuPathDB" id="TriTrypDB:LdBPK_260910.1"/>
<dbReference type="PANTHER" id="PTHR44157:SF1">
    <property type="entry name" value="DNAJ HOMOLOG SUBFAMILY C MEMBER 11"/>
    <property type="match status" value="1"/>
</dbReference>
<dbReference type="InterPro" id="IPR052243">
    <property type="entry name" value="Mito_inner_membrane_organizer"/>
</dbReference>
<dbReference type="EMBL" id="FR799613">
    <property type="protein sequence ID" value="CBZ34979.1"/>
    <property type="molecule type" value="Genomic_DNA"/>
</dbReference>
<feature type="compositionally biased region" description="Low complexity" evidence="2">
    <location>
        <begin position="237"/>
        <end position="259"/>
    </location>
</feature>
<dbReference type="KEGG" id="ldo:LDBPK_260910"/>
<accession>E9BIA3</accession>
<dbReference type="InterPro" id="IPR036869">
    <property type="entry name" value="J_dom_sf"/>
</dbReference>
<evidence type="ECO:0000313" key="6">
    <source>
        <dbReference type="EMBL" id="TPP41131.1"/>
    </source>
</evidence>
<reference evidence="9" key="5">
    <citation type="submission" date="2019-02" db="EMBL/GenBank/DDBJ databases">
        <title>FDA dAtabase for Regulatory Grade micrObial Sequences (FDA-ARGOS): Supporting development and validation of Infectious Disease Dx tests.</title>
        <authorList>
            <person name="Duncan R."/>
            <person name="Fisher C."/>
            <person name="Tallon L."/>
            <person name="Sadzewicz L."/>
            <person name="Sengamalay N."/>
            <person name="Ott S."/>
            <person name="Godinez A."/>
            <person name="Nagaraj S."/>
            <person name="Vavikolanu K."/>
            <person name="Nadendla S."/>
            <person name="Aluvathingal J."/>
            <person name="Sichtig H."/>
        </authorList>
    </citation>
    <scope>NUCLEOTIDE SEQUENCE [LARGE SCALE GENOMIC DNA]</scope>
    <source>
        <strain evidence="9">FDAARGOS_361</strain>
    </source>
</reference>
<dbReference type="PRINTS" id="PR00625">
    <property type="entry name" value="JDOMAIN"/>
</dbReference>
<name>A0A3S7WZV8_LEIDO</name>
<reference evidence="4 8" key="4">
    <citation type="journal article" date="2018" name="Sci. Rep.">
        <title>A complete Leishmania donovani reference genome identifies novel genetic variations associated with virulence.</title>
        <authorList>
            <person name="Lypaczewski P."/>
            <person name="Hoshizaki J."/>
            <person name="Zhang W.-W."/>
            <person name="McCall L.-I."/>
            <person name="Torcivia-Rodriguez J."/>
            <person name="Simonyan V."/>
            <person name="Kaur A."/>
            <person name="Dewar K."/>
            <person name="Matlashewski G."/>
        </authorList>
    </citation>
    <scope>NUCLEOTIDE SEQUENCE [LARGE SCALE GENOMIC DNA]</scope>
    <source>
        <strain evidence="4 8">LdCL</strain>
    </source>
</reference>
<dbReference type="InterPro" id="IPR001623">
    <property type="entry name" value="DnaJ_domain"/>
</dbReference>
<dbReference type="OMA" id="QFAVVNQ"/>
<organism evidence="4 8">
    <name type="scientific">Leishmania donovani</name>
    <dbReference type="NCBI Taxonomy" id="5661"/>
    <lineage>
        <taxon>Eukaryota</taxon>
        <taxon>Discoba</taxon>
        <taxon>Euglenozoa</taxon>
        <taxon>Kinetoplastea</taxon>
        <taxon>Metakinetoplastina</taxon>
        <taxon>Trypanosomatida</taxon>
        <taxon>Trypanosomatidae</taxon>
        <taxon>Leishmaniinae</taxon>
        <taxon>Leishmania</taxon>
    </lineage>
</organism>
<gene>
    <name evidence="6" type="ORF">CGC21_31810</name>
    <name evidence="5" type="ORF">LDBPK_260910</name>
    <name evidence="4" type="ORF">LdCL_260014700</name>
</gene>
<reference evidence="7" key="3">
    <citation type="submission" date="2011-02" db="EMBL/GenBank/DDBJ databases">
        <title>Whole genome sequencing of Leishmania donovani clinical lines reveals dynamic variation related to drug resistance.</title>
        <authorList>
            <person name="Downing T."/>
            <person name="Imamura H."/>
            <person name="Sanders M."/>
            <person name="Decuypere S."/>
            <person name="Hertz-Fowler C."/>
            <person name="Clark T.G."/>
            <person name="Rijal S."/>
            <person name="Sundar S."/>
            <person name="Quail M.A."/>
            <person name="De Doncker S."/>
            <person name="Maes I."/>
            <person name="Vanaerschot M."/>
            <person name="Stark O."/>
            <person name="Schonian G."/>
            <person name="Dujardin J.C."/>
            <person name="Berriman M."/>
        </authorList>
    </citation>
    <scope>NUCLEOTIDE SEQUENCE [LARGE SCALE GENOMIC DNA]</scope>
    <source>
        <strain evidence="7">BPK282A1</strain>
    </source>
</reference>
<proteinExistence type="predicted"/>
<dbReference type="VEuPathDB" id="TriTrypDB:LdCL_260014700"/>
<evidence type="ECO:0000313" key="4">
    <source>
        <dbReference type="EMBL" id="AYU79692.1"/>
    </source>
</evidence>
<dbReference type="FunFam" id="1.10.287.110:FF:000181">
    <property type="entry name" value="Chaperone protein DNAj, putative"/>
    <property type="match status" value="1"/>
</dbReference>
<feature type="compositionally biased region" description="Basic and acidic residues" evidence="2">
    <location>
        <begin position="192"/>
        <end position="203"/>
    </location>
</feature>
<feature type="region of interest" description="Disordered" evidence="2">
    <location>
        <begin position="167"/>
        <end position="264"/>
    </location>
</feature>
<sequence length="843" mass="92826">MDDEDTIRAAKLLRDDDGTDGSGLDSVPATTADPSGYYARLGVSPKATQQDIRRAFLFLSQRYHTDKHASQCDTVQNLMNERFQELQDAYVVLSDERQRAAYDAGGDKGIQRLALVPAGLYRREDILNYILSLDREAQLLRTAQMLSATSQTTVSFSTAHLFSFPGPSEGIGSSSSSSGVEDGDDAESSTHGGRDSSEDEKPPSEQPQPAPSSLHEQQTATRPMTASATTSFPVGDTSTTAPSAPAPAAAPLQSATPPANTTAARVVEKGAPPASAAAVQAQLTAKEVVIDGQRHIVLIPNQEVQQQLRQRMRGLAAGEASAPSLSGSSGGALPRAAPRLHRMPVPQALMFAVVPKSMTFRSSFQHLVAPRLSLTFRTDSTSRMQKTTTSLTTAAEYRPDDVRTYETSLRMAVNGLKWCVMQARALNPLWTLKAKLTVLTNSALLQKLELTLTRKMSATAELENVLAMSLTEHGYFRSSFNDFTEDVQQGLSTYMAFHNMYVTAFTGKKFVLGVDTKDPKHPPVYGRMQYSVNCSPLAGQSTFGIEAWYLPSKTQRYGLAFTAVVPYAVSPIAPPFFIVRSAQFAVVNQVSILYARGRHRISVPIIVFISPKVSHALMWLSAPLTLYRIGSMLYRPYARAKAIRYYTEQRELHIAEMDVARERARMEQLALESLVLMSRAKEERKGGLVIINARYGVIEPQFAEIVPPVSPGVNRSPSGWWPSQIMARVVKRLVRGWMRRRGTAKASLEAEADTEARHSSMRSDAIPLSIDVTIAMQNLVRDSALTLPAGTKSSLVGFCNPDPYTPELQNLKIVYWFRKRKHMAVFKDDEEVELPQREHLIKP</sequence>
<dbReference type="SMART" id="SM00271">
    <property type="entry name" value="DnaJ"/>
    <property type="match status" value="1"/>
</dbReference>
<feature type="domain" description="J" evidence="3">
    <location>
        <begin position="36"/>
        <end position="106"/>
    </location>
</feature>
<protein>
    <recommendedName>
        <fullName evidence="3">J domain-containing protein</fullName>
    </recommendedName>
</protein>
<dbReference type="AlphaFoldDB" id="A0A3S7WZV8"/>
<dbReference type="PROSITE" id="PS50076">
    <property type="entry name" value="DNAJ_2"/>
    <property type="match status" value="1"/>
</dbReference>
<evidence type="ECO:0000313" key="5">
    <source>
        <dbReference type="EMBL" id="CBZ34979.1"/>
    </source>
</evidence>
<dbReference type="Proteomes" id="UP000318447">
    <property type="component" value="Unassembled WGS sequence"/>
</dbReference>
<keyword evidence="8" id="KW-1185">Reference proteome</keyword>
<dbReference type="CDD" id="cd06257">
    <property type="entry name" value="DnaJ"/>
    <property type="match status" value="1"/>
</dbReference>
<dbReference type="Gene3D" id="1.10.287.110">
    <property type="entry name" value="DnaJ domain"/>
    <property type="match status" value="1"/>
</dbReference>
<dbReference type="EMBL" id="RHLC01000017">
    <property type="protein sequence ID" value="TPP41131.1"/>
    <property type="molecule type" value="Genomic_DNA"/>
</dbReference>
<feature type="region of interest" description="Disordered" evidence="2">
    <location>
        <begin position="11"/>
        <end position="31"/>
    </location>
</feature>
<feature type="compositionally biased region" description="Polar residues" evidence="2">
    <location>
        <begin position="214"/>
        <end position="232"/>
    </location>
</feature>
<evidence type="ECO:0000259" key="3">
    <source>
        <dbReference type="PROSITE" id="PS50076"/>
    </source>
</evidence>
<dbReference type="OrthoDB" id="18010at2759"/>
<dbReference type="SUPFAM" id="SSF46565">
    <property type="entry name" value="Chaperone J-domain"/>
    <property type="match status" value="1"/>
</dbReference>
<dbReference type="EMBL" id="CP029525">
    <property type="protein sequence ID" value="AYU79692.1"/>
    <property type="molecule type" value="Genomic_DNA"/>
</dbReference>
<keyword evidence="1" id="KW-0143">Chaperone</keyword>